<gene>
    <name evidence="2" type="ORF">Vbra_10463</name>
</gene>
<feature type="region of interest" description="Disordered" evidence="1">
    <location>
        <begin position="1"/>
        <end position="38"/>
    </location>
</feature>
<organism evidence="2 3">
    <name type="scientific">Vitrella brassicaformis (strain CCMP3155)</name>
    <dbReference type="NCBI Taxonomy" id="1169540"/>
    <lineage>
        <taxon>Eukaryota</taxon>
        <taxon>Sar</taxon>
        <taxon>Alveolata</taxon>
        <taxon>Colpodellida</taxon>
        <taxon>Vitrellaceae</taxon>
        <taxon>Vitrella</taxon>
    </lineage>
</organism>
<dbReference type="Proteomes" id="UP000041254">
    <property type="component" value="Unassembled WGS sequence"/>
</dbReference>
<dbReference type="InParanoid" id="A0A0G4GZE8"/>
<feature type="compositionally biased region" description="Basic and acidic residues" evidence="1">
    <location>
        <begin position="329"/>
        <end position="345"/>
    </location>
</feature>
<keyword evidence="3" id="KW-1185">Reference proteome</keyword>
<feature type="compositionally biased region" description="Low complexity" evidence="1">
    <location>
        <begin position="12"/>
        <end position="27"/>
    </location>
</feature>
<reference evidence="2 3" key="1">
    <citation type="submission" date="2014-11" db="EMBL/GenBank/DDBJ databases">
        <authorList>
            <person name="Zhu J."/>
            <person name="Qi W."/>
            <person name="Song R."/>
        </authorList>
    </citation>
    <scope>NUCLEOTIDE SEQUENCE [LARGE SCALE GENOMIC DNA]</scope>
</reference>
<accession>A0A0G4GZE8</accession>
<dbReference type="AlphaFoldDB" id="A0A0G4GZE8"/>
<dbReference type="EMBL" id="CDMY01000887">
    <property type="protein sequence ID" value="CEM36364.1"/>
    <property type="molecule type" value="Genomic_DNA"/>
</dbReference>
<evidence type="ECO:0000256" key="1">
    <source>
        <dbReference type="SAM" id="MobiDB-lite"/>
    </source>
</evidence>
<proteinExistence type="predicted"/>
<evidence type="ECO:0000313" key="3">
    <source>
        <dbReference type="Proteomes" id="UP000041254"/>
    </source>
</evidence>
<feature type="region of interest" description="Disordered" evidence="1">
    <location>
        <begin position="307"/>
        <end position="345"/>
    </location>
</feature>
<feature type="compositionally biased region" description="Acidic residues" evidence="1">
    <location>
        <begin position="307"/>
        <end position="320"/>
    </location>
</feature>
<evidence type="ECO:0000313" key="2">
    <source>
        <dbReference type="EMBL" id="CEM36364.1"/>
    </source>
</evidence>
<dbReference type="VEuPathDB" id="CryptoDB:Vbra_10463"/>
<feature type="compositionally biased region" description="Basic and acidic residues" evidence="1">
    <location>
        <begin position="1"/>
        <end position="11"/>
    </location>
</feature>
<name>A0A0G4GZE8_VITBC</name>
<feature type="region of interest" description="Disordered" evidence="1">
    <location>
        <begin position="148"/>
        <end position="181"/>
    </location>
</feature>
<feature type="compositionally biased region" description="Low complexity" evidence="1">
    <location>
        <begin position="148"/>
        <end position="169"/>
    </location>
</feature>
<sequence length="390" mass="41842">MPPKEANKAAKDAPAAASLAPPAENAAAPPPADPAFPLHLTHLTHQHTDALQQAMQLLGDHSNISPAAAKLIATTFRGYLDTAFRSLGSLADLSSGASASSLARGICEGVWLTEVRHGIETEVMGRVMRLRDRVRWETMPALGKKLESLSAAAEAPSSPPAAKKGQAAQPPVPEVSAEDREKEKRRVVECQVALLLAVADVYCAMVRHSLAGAASAEQLAMTSPLHWGREAYAAITHAEHLLSTQLPQKVCPSYHPLLFRAALGMKTLDDTLIDSYQMESYSMDPFHQFVSSAVDSILIDFAEEPEDDIEDEVEEEEEGESPPSPPAIPHEEGTETETHEEGGLVGRLDEAVRLMGASEQTGDMIEEVLEVLGECRGLLLQKCPALDACA</sequence>
<protein>
    <submittedName>
        <fullName evidence="2">Uncharacterized protein</fullName>
    </submittedName>
</protein>